<evidence type="ECO:0000313" key="3">
    <source>
        <dbReference type="Proteomes" id="UP000823775"/>
    </source>
</evidence>
<dbReference type="Proteomes" id="UP000823775">
    <property type="component" value="Unassembled WGS sequence"/>
</dbReference>
<reference evidence="2 3" key="1">
    <citation type="journal article" date="2021" name="BMC Genomics">
        <title>Datura genome reveals duplications of psychoactive alkaloid biosynthetic genes and high mutation rate following tissue culture.</title>
        <authorList>
            <person name="Rajewski A."/>
            <person name="Carter-House D."/>
            <person name="Stajich J."/>
            <person name="Litt A."/>
        </authorList>
    </citation>
    <scope>NUCLEOTIDE SEQUENCE [LARGE SCALE GENOMIC DNA]</scope>
    <source>
        <strain evidence="2">AR-01</strain>
    </source>
</reference>
<feature type="compositionally biased region" description="Basic and acidic residues" evidence="1">
    <location>
        <begin position="15"/>
        <end position="27"/>
    </location>
</feature>
<sequence length="93" mass="10363">MHREKLLGGSAATGDRQDGRRSTEAERGTSYWVRRSRKGGLAIRSAVRVLNAIAGPLQQKYNCQSGRQEAVRQRLKGIWGFTIHNTKAQLLEG</sequence>
<keyword evidence="3" id="KW-1185">Reference proteome</keyword>
<feature type="region of interest" description="Disordered" evidence="1">
    <location>
        <begin position="1"/>
        <end position="30"/>
    </location>
</feature>
<organism evidence="2 3">
    <name type="scientific">Datura stramonium</name>
    <name type="common">Jimsonweed</name>
    <name type="synonym">Common thornapple</name>
    <dbReference type="NCBI Taxonomy" id="4076"/>
    <lineage>
        <taxon>Eukaryota</taxon>
        <taxon>Viridiplantae</taxon>
        <taxon>Streptophyta</taxon>
        <taxon>Embryophyta</taxon>
        <taxon>Tracheophyta</taxon>
        <taxon>Spermatophyta</taxon>
        <taxon>Magnoliopsida</taxon>
        <taxon>eudicotyledons</taxon>
        <taxon>Gunneridae</taxon>
        <taxon>Pentapetalae</taxon>
        <taxon>asterids</taxon>
        <taxon>lamiids</taxon>
        <taxon>Solanales</taxon>
        <taxon>Solanaceae</taxon>
        <taxon>Solanoideae</taxon>
        <taxon>Datureae</taxon>
        <taxon>Datura</taxon>
    </lineage>
</organism>
<gene>
    <name evidence="2" type="ORF">HAX54_005690</name>
</gene>
<name>A0ABS8WTJ2_DATST</name>
<evidence type="ECO:0000256" key="1">
    <source>
        <dbReference type="SAM" id="MobiDB-lite"/>
    </source>
</evidence>
<accession>A0ABS8WTJ2</accession>
<comment type="caution">
    <text evidence="2">The sequence shown here is derived from an EMBL/GenBank/DDBJ whole genome shotgun (WGS) entry which is preliminary data.</text>
</comment>
<evidence type="ECO:0000313" key="2">
    <source>
        <dbReference type="EMBL" id="MCE3216242.1"/>
    </source>
</evidence>
<dbReference type="EMBL" id="JACEIK010012872">
    <property type="protein sequence ID" value="MCE3216242.1"/>
    <property type="molecule type" value="Genomic_DNA"/>
</dbReference>
<protein>
    <submittedName>
        <fullName evidence="2">Uncharacterized protein</fullName>
    </submittedName>
</protein>
<proteinExistence type="predicted"/>